<dbReference type="HOGENOM" id="CLU_100105_0_0_2"/>
<dbReference type="EMBL" id="AJ248283">
    <property type="protein sequence ID" value="CAB49163.1"/>
    <property type="molecule type" value="Genomic_DNA"/>
</dbReference>
<keyword evidence="1" id="KW-0472">Membrane</keyword>
<dbReference type="InterPro" id="IPR009339">
    <property type="entry name" value="DUF998"/>
</dbReference>
<proteinExistence type="predicted"/>
<reference evidence="3 5" key="5">
    <citation type="journal article" date="2012" name="Curr. Microbiol.">
        <title>Re-annotation of two hyperthermophilic archaea Pyrococcus abyssi GE5 and Pyrococcus furiosus DSM 3638.</title>
        <authorList>
            <person name="Gao J."/>
            <person name="Wang J."/>
        </authorList>
    </citation>
    <scope>GENOME REANNOTATION</scope>
    <source>
        <strain evidence="3">GE5</strain>
        <strain evidence="5">GE5 / Orsay</strain>
    </source>
</reference>
<name>Q9V235_PYRAB</name>
<reference evidence="2" key="1">
    <citation type="submission" date="1999-07" db="EMBL/GenBank/DDBJ databases">
        <authorList>
            <person name="Genoscope"/>
        </authorList>
    </citation>
    <scope>NUCLEOTIDE SEQUENCE</scope>
    <source>
        <strain evidence="2">Orsay</strain>
    </source>
</reference>
<evidence type="ECO:0000313" key="3">
    <source>
        <dbReference type="EMBL" id="CCE69615.1"/>
    </source>
</evidence>
<sequence>MRIFGILGPIIALAGVVFAYLLNRDWWSITENAISDLGRVGLPNNWVMNCGLIIGGLLLLGYGAWRLKKSKNPGWAIYVVGSVFLVLIGVFPEGTEWHYEVSWGFFVSMFAAMLIISISILKKSRLGFLGLAVFCVSLPLALFSLKAFSGVAVAETVSILAFLIFQTLTLVVEDV</sequence>
<dbReference type="PANTHER" id="PTHR42241">
    <property type="entry name" value="HYPOTHETICAL MEMBRANE PROTEIN, CONSERVED, DUF998 FAMILY"/>
    <property type="match status" value="1"/>
</dbReference>
<dbReference type="KEGG" id="pab:PAB0162"/>
<dbReference type="PIR" id="D75214">
    <property type="entry name" value="D75214"/>
</dbReference>
<evidence type="ECO:0000256" key="1">
    <source>
        <dbReference type="SAM" id="Phobius"/>
    </source>
</evidence>
<reference evidence="2" key="3">
    <citation type="journal article" date="2001" name="Genome Res.">
        <title>Genome evolution at the genus level: comparison of three complete genomes of hyperthermophilic archaea.</title>
        <authorList>
            <person name="Lecompte O."/>
            <person name="Ripp R."/>
            <person name="Puzos-Barbe V."/>
            <person name="Duprat S."/>
            <person name="Heilig R."/>
            <person name="Dietrich J."/>
            <person name="Thierry J.C."/>
            <person name="Poch O."/>
        </authorList>
    </citation>
    <scope>NUCLEOTIDE SEQUENCE</scope>
    <source>
        <strain evidence="2">Orsay</strain>
    </source>
</reference>
<feature type="transmembrane region" description="Helical" evidence="1">
    <location>
        <begin position="46"/>
        <end position="65"/>
    </location>
</feature>
<dbReference type="EMBL" id="HE613800">
    <property type="protein sequence ID" value="CCE69615.1"/>
    <property type="molecule type" value="Genomic_DNA"/>
</dbReference>
<dbReference type="OrthoDB" id="103507at2157"/>
<reference evidence="2" key="2">
    <citation type="journal article" date="2000" name="J. Mol. Biol.">
        <title>Archaeal homologs of eukaryotic methylation guide small nucleolar RNAs: lessons from the Pyrococcus genomes.</title>
        <authorList>
            <person name="Gaspin C."/>
            <person name="Cavaille J."/>
            <person name="Erauso G."/>
        </authorList>
    </citation>
    <scope>NUCLEOTIDE SEQUENCE</scope>
    <source>
        <strain evidence="2">Orsay</strain>
    </source>
</reference>
<dbReference type="PANTHER" id="PTHR42241:SF2">
    <property type="entry name" value="HYPOTHETICAL MEMBRANE PROTEIN, CONSERVED, DUF998 FAMILY"/>
    <property type="match status" value="1"/>
</dbReference>
<feature type="transmembrane region" description="Helical" evidence="1">
    <location>
        <begin position="72"/>
        <end position="91"/>
    </location>
</feature>
<feature type="transmembrane region" description="Helical" evidence="1">
    <location>
        <begin position="151"/>
        <end position="172"/>
    </location>
</feature>
<organism evidence="2 4">
    <name type="scientific">Pyrococcus abyssi (strain GE5 / Orsay)</name>
    <dbReference type="NCBI Taxonomy" id="272844"/>
    <lineage>
        <taxon>Archaea</taxon>
        <taxon>Methanobacteriati</taxon>
        <taxon>Methanobacteriota</taxon>
        <taxon>Thermococci</taxon>
        <taxon>Thermococcales</taxon>
        <taxon>Thermococcaceae</taxon>
        <taxon>Pyrococcus</taxon>
    </lineage>
</organism>
<evidence type="ECO:0000313" key="4">
    <source>
        <dbReference type="Proteomes" id="UP000000810"/>
    </source>
</evidence>
<gene>
    <name evidence="2" type="ordered locus">PAB0162</name>
</gene>
<dbReference type="Proteomes" id="UP000000810">
    <property type="component" value="Chromosome"/>
</dbReference>
<dbReference type="eggNOG" id="arCOG02008">
    <property type="taxonomic scope" value="Archaea"/>
</dbReference>
<feature type="transmembrane region" description="Helical" evidence="1">
    <location>
        <begin position="128"/>
        <end position="145"/>
    </location>
</feature>
<protein>
    <submittedName>
        <fullName evidence="2">Predicted membrane protein</fullName>
    </submittedName>
</protein>
<reference evidence="2 4" key="4">
    <citation type="journal article" date="2003" name="Mol. Microbiol.">
        <title>An integrated analysis of the genome of the hyperthermophilic archaeon Pyrococcus abyssi.</title>
        <authorList>
            <person name="Cohen G."/>
            <person name="Barbe V."/>
            <person name="Flament D."/>
            <person name="Galperin M."/>
            <person name="Heilig R."/>
            <person name="Ripp R."/>
            <person name="Lecompte O."/>
            <person name="Prieur D."/>
            <person name="Poch O."/>
            <person name="Quellerou J."/>
            <person name="Thierry J.C."/>
            <person name="Van der Oost J."/>
            <person name="Weissenbach J."/>
            <person name="Zivanovic Y."/>
            <person name="Forterre P."/>
        </authorList>
    </citation>
    <scope>NUCLEOTIDE SEQUENCE [LARGE SCALE GENOMIC DNA]</scope>
    <source>
        <strain evidence="4">GE5 / Orsay</strain>
        <strain evidence="2">Orsay</strain>
    </source>
</reference>
<evidence type="ECO:0000313" key="5">
    <source>
        <dbReference type="Proteomes" id="UP000009139"/>
    </source>
</evidence>
<evidence type="ECO:0000313" key="2">
    <source>
        <dbReference type="EMBL" id="CAB49163.1"/>
    </source>
</evidence>
<dbReference type="STRING" id="272844.PAB0162"/>
<dbReference type="PATRIC" id="fig|272844.11.peg.255"/>
<keyword evidence="1" id="KW-0812">Transmembrane</keyword>
<dbReference type="AlphaFoldDB" id="Q9V235"/>
<dbReference type="RefSeq" id="WP_010867363.1">
    <property type="nucleotide sequence ID" value="NC_000868.1"/>
</dbReference>
<keyword evidence="4" id="KW-1185">Reference proteome</keyword>
<accession>Q9V235</accession>
<feature type="transmembrane region" description="Helical" evidence="1">
    <location>
        <begin position="103"/>
        <end position="121"/>
    </location>
</feature>
<keyword evidence="1" id="KW-1133">Transmembrane helix</keyword>
<dbReference type="Proteomes" id="UP000009139">
    <property type="component" value="Chromosome"/>
</dbReference>
<dbReference type="Pfam" id="PF06197">
    <property type="entry name" value="DUF998"/>
    <property type="match status" value="1"/>
</dbReference>